<proteinExistence type="predicted"/>
<feature type="compositionally biased region" description="Basic and acidic residues" evidence="1">
    <location>
        <begin position="59"/>
        <end position="69"/>
    </location>
</feature>
<dbReference type="Proteomes" id="UP001500752">
    <property type="component" value="Unassembled WGS sequence"/>
</dbReference>
<evidence type="ECO:0000256" key="1">
    <source>
        <dbReference type="SAM" id="MobiDB-lite"/>
    </source>
</evidence>
<keyword evidence="3" id="KW-1185">Reference proteome</keyword>
<name>A0ABP7CHR0_9MICC</name>
<sequence length="69" mass="7220">MQENLGEANENLPEARTTDRFPVAGTASGIDLQAGEEPYEEDAAAAAGLGTELRMPADPPRHPTDLDGA</sequence>
<organism evidence="2 3">
    <name type="scientific">Arthrobacter ginkgonis</name>
    <dbReference type="NCBI Taxonomy" id="1630594"/>
    <lineage>
        <taxon>Bacteria</taxon>
        <taxon>Bacillati</taxon>
        <taxon>Actinomycetota</taxon>
        <taxon>Actinomycetes</taxon>
        <taxon>Micrococcales</taxon>
        <taxon>Micrococcaceae</taxon>
        <taxon>Arthrobacter</taxon>
    </lineage>
</organism>
<feature type="region of interest" description="Disordered" evidence="1">
    <location>
        <begin position="1"/>
        <end position="69"/>
    </location>
</feature>
<protein>
    <submittedName>
        <fullName evidence="2">Uncharacterized protein</fullName>
    </submittedName>
</protein>
<evidence type="ECO:0000313" key="2">
    <source>
        <dbReference type="EMBL" id="GAA3688383.1"/>
    </source>
</evidence>
<evidence type="ECO:0000313" key="3">
    <source>
        <dbReference type="Proteomes" id="UP001500752"/>
    </source>
</evidence>
<comment type="caution">
    <text evidence="2">The sequence shown here is derived from an EMBL/GenBank/DDBJ whole genome shotgun (WGS) entry which is preliminary data.</text>
</comment>
<reference evidence="3" key="1">
    <citation type="journal article" date="2019" name="Int. J. Syst. Evol. Microbiol.">
        <title>The Global Catalogue of Microorganisms (GCM) 10K type strain sequencing project: providing services to taxonomists for standard genome sequencing and annotation.</title>
        <authorList>
            <consortium name="The Broad Institute Genomics Platform"/>
            <consortium name="The Broad Institute Genome Sequencing Center for Infectious Disease"/>
            <person name="Wu L."/>
            <person name="Ma J."/>
        </authorList>
    </citation>
    <scope>NUCLEOTIDE SEQUENCE [LARGE SCALE GENOMIC DNA]</scope>
    <source>
        <strain evidence="3">JCM 30742</strain>
    </source>
</reference>
<accession>A0ABP7CHR0</accession>
<dbReference type="EMBL" id="BAABEO010000019">
    <property type="protein sequence ID" value="GAA3688383.1"/>
    <property type="molecule type" value="Genomic_DNA"/>
</dbReference>
<gene>
    <name evidence="2" type="ORF">GCM10023081_27140</name>
</gene>